<dbReference type="eggNOG" id="COG1652">
    <property type="taxonomic scope" value="Bacteria"/>
</dbReference>
<name>D2R230_PIRSD</name>
<organism evidence="3 4">
    <name type="scientific">Pirellula staleyi (strain ATCC 27377 / DSM 6068 / ICPB 4128)</name>
    <name type="common">Pirella staleyi</name>
    <dbReference type="NCBI Taxonomy" id="530564"/>
    <lineage>
        <taxon>Bacteria</taxon>
        <taxon>Pseudomonadati</taxon>
        <taxon>Planctomycetota</taxon>
        <taxon>Planctomycetia</taxon>
        <taxon>Pirellulales</taxon>
        <taxon>Pirellulaceae</taxon>
        <taxon>Pirellula</taxon>
    </lineage>
</organism>
<dbReference type="EMBL" id="CP001848">
    <property type="protein sequence ID" value="ADB18641.1"/>
    <property type="molecule type" value="Genomic_DNA"/>
</dbReference>
<dbReference type="HOGENOM" id="CLU_828612_0_0_0"/>
<dbReference type="AlphaFoldDB" id="D2R230"/>
<dbReference type="OrthoDB" id="292277at2"/>
<accession>D2R230</accession>
<keyword evidence="4" id="KW-1185">Reference proteome</keyword>
<feature type="domain" description="LysM" evidence="2">
    <location>
        <begin position="179"/>
        <end position="228"/>
    </location>
</feature>
<evidence type="ECO:0000313" key="4">
    <source>
        <dbReference type="Proteomes" id="UP000001887"/>
    </source>
</evidence>
<evidence type="ECO:0000259" key="2">
    <source>
        <dbReference type="PROSITE" id="PS51782"/>
    </source>
</evidence>
<dbReference type="KEGG" id="psl:Psta_3987"/>
<evidence type="ECO:0000256" key="1">
    <source>
        <dbReference type="SAM" id="MobiDB-lite"/>
    </source>
</evidence>
<dbReference type="Gene3D" id="3.10.350.10">
    <property type="entry name" value="LysM domain"/>
    <property type="match status" value="1"/>
</dbReference>
<dbReference type="Proteomes" id="UP000001887">
    <property type="component" value="Chromosome"/>
</dbReference>
<gene>
    <name evidence="3" type="ordered locus">Psta_3987</name>
</gene>
<feature type="compositionally biased region" description="Low complexity" evidence="1">
    <location>
        <begin position="278"/>
        <end position="291"/>
    </location>
</feature>
<feature type="compositionally biased region" description="Polar residues" evidence="1">
    <location>
        <begin position="238"/>
        <end position="252"/>
    </location>
</feature>
<protein>
    <submittedName>
        <fullName evidence="3">Peptidoglycan-binding LysM</fullName>
    </submittedName>
</protein>
<dbReference type="InterPro" id="IPR036779">
    <property type="entry name" value="LysM_dom_sf"/>
</dbReference>
<proteinExistence type="predicted"/>
<evidence type="ECO:0000313" key="3">
    <source>
        <dbReference type="EMBL" id="ADB18641.1"/>
    </source>
</evidence>
<dbReference type="PROSITE" id="PS51782">
    <property type="entry name" value="LYSM"/>
    <property type="match status" value="1"/>
</dbReference>
<dbReference type="InterPro" id="IPR018392">
    <property type="entry name" value="LysM"/>
</dbReference>
<feature type="compositionally biased region" description="Low complexity" evidence="1">
    <location>
        <begin position="308"/>
        <end position="325"/>
    </location>
</feature>
<reference evidence="3 4" key="1">
    <citation type="journal article" date="2009" name="Stand. Genomic Sci.">
        <title>Complete genome sequence of Pirellula staleyi type strain (ATCC 27377).</title>
        <authorList>
            <person name="Clum A."/>
            <person name="Tindall B.J."/>
            <person name="Sikorski J."/>
            <person name="Ivanova N."/>
            <person name="Mavrommatis K."/>
            <person name="Lucas S."/>
            <person name="Glavina del Rio T."/>
            <person name="Nolan M."/>
            <person name="Chen F."/>
            <person name="Tice H."/>
            <person name="Pitluck S."/>
            <person name="Cheng J.F."/>
            <person name="Chertkov O."/>
            <person name="Brettin T."/>
            <person name="Han C."/>
            <person name="Detter J.C."/>
            <person name="Kuske C."/>
            <person name="Bruce D."/>
            <person name="Goodwin L."/>
            <person name="Ovchinikova G."/>
            <person name="Pati A."/>
            <person name="Mikhailova N."/>
            <person name="Chen A."/>
            <person name="Palaniappan K."/>
            <person name="Land M."/>
            <person name="Hauser L."/>
            <person name="Chang Y.J."/>
            <person name="Jeffries C.D."/>
            <person name="Chain P."/>
            <person name="Rohde M."/>
            <person name="Goker M."/>
            <person name="Bristow J."/>
            <person name="Eisen J.A."/>
            <person name="Markowitz V."/>
            <person name="Hugenholtz P."/>
            <person name="Kyrpides N.C."/>
            <person name="Klenk H.P."/>
            <person name="Lapidus A."/>
        </authorList>
    </citation>
    <scope>NUCLEOTIDE SEQUENCE [LARGE SCALE GENOMIC DNA]</scope>
    <source>
        <strain evidence="4">ATCC 27377 / DSM 6068 / ICPB 4128</strain>
    </source>
</reference>
<sequence length="335" mass="35428" precursor="true">MNCKQLGLTACVVVIGVSAAWPFRRQVTASPVEKVPLPQSRPFAGSSPGITLERPDVTLQLAGESEPSPAIDLLESEQAASPAIALAPKPKEDAAAITTSALPPALPTHFKPILPDLTSGPETIDSRARIDFAASGASMMVRDDAPRARGDDDRVDPRAAVPWMTENQQPFPRPPKKLRRHAIQDGDSLERLAERYLGEKSRANEIYALNRELLTSPDLLPLGRVIMIPPRDPAESPVVTTELSENRLTPVTASPPLDEQSTPYGVARPVSSGGVQRAPSAAAKDASSESAITPIGEPPPPEDISNLPSASSSGGVPPAEAEPAPKIIELPLEPL</sequence>
<feature type="region of interest" description="Disordered" evidence="1">
    <location>
        <begin position="229"/>
        <end position="335"/>
    </location>
</feature>